<proteinExistence type="predicted"/>
<dbReference type="OrthoDB" id="9806524at2"/>
<reference evidence="1 2" key="1">
    <citation type="journal article" date="2013" name="Genome Announc.">
        <title>Complete genome sequence of Simiduia agarivorans SA1(T), a marine bacterium able to degrade a variety of polysaccharides.</title>
        <authorList>
            <person name="Lin S.Y."/>
            <person name="Shieh W.Y."/>
            <person name="Chen J.S."/>
            <person name="Tang S.L."/>
        </authorList>
    </citation>
    <scope>NUCLEOTIDE SEQUENCE [LARGE SCALE GENOMIC DNA]</scope>
    <source>
        <strain evidence="2">DSM 21679 / JCM 13881 / BCRC 17597 / SA1</strain>
    </source>
</reference>
<dbReference type="EMBL" id="CP003746">
    <property type="protein sequence ID" value="AFU99206.1"/>
    <property type="molecule type" value="Genomic_DNA"/>
</dbReference>
<dbReference type="Pfam" id="PF07277">
    <property type="entry name" value="SapC"/>
    <property type="match status" value="1"/>
</dbReference>
<dbReference type="HOGENOM" id="CLU_074824_1_1_6"/>
<dbReference type="Proteomes" id="UP000000466">
    <property type="component" value="Chromosome"/>
</dbReference>
<name>K4KJQ1_SIMAS</name>
<evidence type="ECO:0000313" key="1">
    <source>
        <dbReference type="EMBL" id="AFU99206.1"/>
    </source>
</evidence>
<dbReference type="AlphaFoldDB" id="K4KJQ1"/>
<dbReference type="RefSeq" id="WP_015047370.1">
    <property type="nucleotide sequence ID" value="NC_018868.3"/>
</dbReference>
<protein>
    <submittedName>
        <fullName evidence="1">SapC family protein</fullName>
    </submittedName>
</protein>
<keyword evidence="2" id="KW-1185">Reference proteome</keyword>
<sequence length="245" mass="27678">MSKQLLIYGNATPISVERHAKWGIEPSDSLSFAKSVNSVPLTAVEFFAASEAFPVVFTKNGDSVIPLAVMGVRPEENLFIDDEGKFTASYLPAFFRRYPFVFSSNDDGKNFMLCIDETYAGCNEEGKGERLFDDEGKQTEYLGKVLEFLKEYQMNFARTQAFCKRLVEWELLEPMEAQFTPQNGGDKIRLGGFLAVNREKLKGLKAEQMEELVKNDGMELLYVHLNSLRKFRELVGKLPAPAKAE</sequence>
<dbReference type="STRING" id="1117647.M5M_10125"/>
<dbReference type="eggNOG" id="COG1262">
    <property type="taxonomic scope" value="Bacteria"/>
</dbReference>
<accession>K4KJQ1</accession>
<dbReference type="KEGG" id="saga:M5M_10125"/>
<gene>
    <name evidence="1" type="ordered locus">M5M_10125</name>
</gene>
<evidence type="ECO:0000313" key="2">
    <source>
        <dbReference type="Proteomes" id="UP000000466"/>
    </source>
</evidence>
<dbReference type="InterPro" id="IPR010836">
    <property type="entry name" value="SapC"/>
</dbReference>
<organism evidence="1 2">
    <name type="scientific">Simiduia agarivorans (strain DSM 21679 / JCM 13881 / BCRC 17597 / SA1)</name>
    <dbReference type="NCBI Taxonomy" id="1117647"/>
    <lineage>
        <taxon>Bacteria</taxon>
        <taxon>Pseudomonadati</taxon>
        <taxon>Pseudomonadota</taxon>
        <taxon>Gammaproteobacteria</taxon>
        <taxon>Cellvibrionales</taxon>
        <taxon>Cellvibrionaceae</taxon>
        <taxon>Simiduia</taxon>
    </lineage>
</organism>